<evidence type="ECO:0000256" key="1">
    <source>
        <dbReference type="PROSITE-ProRule" id="PRU00023"/>
    </source>
</evidence>
<evidence type="ECO:0000313" key="5">
    <source>
        <dbReference type="Proteomes" id="UP000076078"/>
    </source>
</evidence>
<dbReference type="GO" id="GO:0005773">
    <property type="term" value="C:vacuole"/>
    <property type="evidence" value="ECO:0007669"/>
    <property type="project" value="UniProtKB-ARBA"/>
</dbReference>
<comment type="caution">
    <text evidence="4">The sequence shown here is derived from an EMBL/GenBank/DDBJ whole genome shotgun (WGS) entry which is preliminary data.</text>
</comment>
<dbReference type="InterPro" id="IPR050302">
    <property type="entry name" value="Rab_GAP_TBC_domain"/>
</dbReference>
<feature type="repeat" description="ANK" evidence="1">
    <location>
        <begin position="365"/>
        <end position="398"/>
    </location>
</feature>
<feature type="compositionally biased region" description="Polar residues" evidence="2">
    <location>
        <begin position="158"/>
        <end position="168"/>
    </location>
</feature>
<dbReference type="PROSITE" id="PS50088">
    <property type="entry name" value="ANK_REPEAT"/>
    <property type="match status" value="6"/>
</dbReference>
<dbReference type="SUPFAM" id="SSF48403">
    <property type="entry name" value="Ankyrin repeat"/>
    <property type="match status" value="1"/>
</dbReference>
<dbReference type="AlphaFoldDB" id="A0A151Z9N4"/>
<dbReference type="FunFam" id="1.10.8.270:FF:000007">
    <property type="entry name" value="TBC1 domain family member 10A"/>
    <property type="match status" value="1"/>
</dbReference>
<dbReference type="InterPro" id="IPR035969">
    <property type="entry name" value="Rab-GAP_TBC_sf"/>
</dbReference>
<feature type="repeat" description="ANK" evidence="1">
    <location>
        <begin position="399"/>
        <end position="431"/>
    </location>
</feature>
<gene>
    <name evidence="4" type="ORF">DLAC_09290</name>
</gene>
<feature type="region of interest" description="Disordered" evidence="2">
    <location>
        <begin position="158"/>
        <end position="191"/>
    </location>
</feature>
<dbReference type="OMA" id="EGWQITL"/>
<feature type="repeat" description="ANK" evidence="1">
    <location>
        <begin position="293"/>
        <end position="331"/>
    </location>
</feature>
<feature type="compositionally biased region" description="Acidic residues" evidence="2">
    <location>
        <begin position="169"/>
        <end position="179"/>
    </location>
</feature>
<dbReference type="InterPro" id="IPR002110">
    <property type="entry name" value="Ankyrin_rpt"/>
</dbReference>
<dbReference type="PROSITE" id="PS50086">
    <property type="entry name" value="TBC_RABGAP"/>
    <property type="match status" value="1"/>
</dbReference>
<dbReference type="SUPFAM" id="SSF47923">
    <property type="entry name" value="Ypt/Rab-GAP domain of gyp1p"/>
    <property type="match status" value="2"/>
</dbReference>
<dbReference type="InterPro" id="IPR000195">
    <property type="entry name" value="Rab-GAP-TBC_dom"/>
</dbReference>
<dbReference type="InParanoid" id="A0A151Z9N4"/>
<dbReference type="FunFam" id="1.10.472.80:FF:000006">
    <property type="entry name" value="TBC1 domain family member 14"/>
    <property type="match status" value="1"/>
</dbReference>
<proteinExistence type="predicted"/>
<dbReference type="Pfam" id="PF00566">
    <property type="entry name" value="RabGAP-TBC"/>
    <property type="match status" value="1"/>
</dbReference>
<dbReference type="SMART" id="SM00164">
    <property type="entry name" value="TBC"/>
    <property type="match status" value="1"/>
</dbReference>
<keyword evidence="1" id="KW-0040">ANK repeat</keyword>
<dbReference type="PANTHER" id="PTHR47219">
    <property type="entry name" value="RAB GTPASE-ACTIVATING PROTEIN 1-LIKE"/>
    <property type="match status" value="1"/>
</dbReference>
<sequence>MEYKEDDLQTTKVDNNIVVIKATEEIQNELEENIKTNEQQQEQQQQQNNEPQTQNETNESVNQTPDVSITNENTNITFSTIVSILHNNNNNTTTTTTTTNGGTHGTNTLNNIINQIINSVKLEVYPHASGKYPVHEAVYKNDLEVLKSILGEDVIIDQQSPHNTSTITENEEEEEEENDQTLQGIPSGINERDEQGRTPLMFSNCKDTAQFLLERGARVNLRDHDRQTAMHKASIYNIPDLLSLYLDVGAHIKRDSSGCTPLHICAQRGHLKCVQTMMDKGPRRVKAEARDKSGKTPLHYACESQEINDEISYQIIQVLVNGGSLLDSKDREKKTPLHHATILGKVKSVNVLLEKGANTDIADMFGALPLHYAVTCVTGRKIAKQLISKGSKVNAPDNIGQTPIFYASKSGLPKNVTSLLRMGASATVKDYQSKTPLHFSLDIANPTISSMLVSAGADVSLRYRYGIKGEKGEKGGFNTISRKTWKGETTGEMIDEELNHADLYGFLPDVSLTALQLKRWQESKEYYSNLVRENKDKEKMREKKMVKVIKQWNEKYKKKQGYVQSLAWKTVSESIRSTLWRLVLDPENVKQQHANRVTYEQLLERDSEFVKQIDLDIDRTYRNHYIFRERFNEGQQSLFNILKAYSVYDPEVGYCQGMSSLVAMMLMYLSEEQSFWALVSLMESDKYQFRGLFLPSFPLLYRHYAIHEALLHQELPKVQNHFNVEGINTSMYATKWFLTIFSGNVPFPLLVRFWDLVLLNGYYIVHSFAIQLLREYDDLLCAEPFEKILHHFSNLEFNKINIYSFFKSCKKYRINEKKIEKLVSQYQQQQQQLHMNPLPIKPRSASLFNPSTSVPPTTTITSTTTTTITSTTTTTTTTTL</sequence>
<reference evidence="4 5" key="1">
    <citation type="submission" date="2015-12" db="EMBL/GenBank/DDBJ databases">
        <title>Dictyostelia acquired genes for synthesis and detection of signals that induce cell-type specialization by lateral gene transfer from prokaryotes.</title>
        <authorList>
            <person name="Gloeckner G."/>
            <person name="Schaap P."/>
        </authorList>
    </citation>
    <scope>NUCLEOTIDE SEQUENCE [LARGE SCALE GENOMIC DNA]</scope>
    <source>
        <strain evidence="4 5">TK</strain>
    </source>
</reference>
<dbReference type="Gene3D" id="1.10.472.80">
    <property type="entry name" value="Ypt/Rab-GAP domain of gyp1p, domain 3"/>
    <property type="match status" value="1"/>
</dbReference>
<evidence type="ECO:0000256" key="2">
    <source>
        <dbReference type="SAM" id="MobiDB-lite"/>
    </source>
</evidence>
<feature type="region of interest" description="Disordered" evidence="2">
    <location>
        <begin position="36"/>
        <end position="69"/>
    </location>
</feature>
<name>A0A151Z9N4_TIELA</name>
<dbReference type="GO" id="GO:0005096">
    <property type="term" value="F:GTPase activator activity"/>
    <property type="evidence" value="ECO:0007669"/>
    <property type="project" value="TreeGrafter"/>
</dbReference>
<dbReference type="SMART" id="SM00248">
    <property type="entry name" value="ANK"/>
    <property type="match status" value="9"/>
</dbReference>
<accession>A0A151Z9N4</accession>
<feature type="repeat" description="ANK" evidence="1">
    <location>
        <begin position="332"/>
        <end position="364"/>
    </location>
</feature>
<dbReference type="GO" id="GO:0016192">
    <property type="term" value="P:vesicle-mediated transport"/>
    <property type="evidence" value="ECO:0007669"/>
    <property type="project" value="UniProtKB-ARBA"/>
</dbReference>
<organism evidence="4 5">
    <name type="scientific">Tieghemostelium lacteum</name>
    <name type="common">Slime mold</name>
    <name type="synonym">Dictyostelium lacteum</name>
    <dbReference type="NCBI Taxonomy" id="361077"/>
    <lineage>
        <taxon>Eukaryota</taxon>
        <taxon>Amoebozoa</taxon>
        <taxon>Evosea</taxon>
        <taxon>Eumycetozoa</taxon>
        <taxon>Dictyostelia</taxon>
        <taxon>Dictyosteliales</taxon>
        <taxon>Raperosteliaceae</taxon>
        <taxon>Tieghemostelium</taxon>
    </lineage>
</organism>
<dbReference type="STRING" id="361077.A0A151Z9N4"/>
<dbReference type="Gene3D" id="1.25.40.20">
    <property type="entry name" value="Ankyrin repeat-containing domain"/>
    <property type="match status" value="1"/>
</dbReference>
<dbReference type="EMBL" id="LODT01000037">
    <property type="protein sequence ID" value="KYQ90656.1"/>
    <property type="molecule type" value="Genomic_DNA"/>
</dbReference>
<dbReference type="InterPro" id="IPR036770">
    <property type="entry name" value="Ankyrin_rpt-contain_sf"/>
</dbReference>
<dbReference type="PANTHER" id="PTHR47219:SF9">
    <property type="entry name" value="GTPASE ACTIVATING PROTEIN AND CENTROSOME-ASSOCIATED, ISOFORM B"/>
    <property type="match status" value="1"/>
</dbReference>
<dbReference type="GO" id="GO:0031410">
    <property type="term" value="C:cytoplasmic vesicle"/>
    <property type="evidence" value="ECO:0007669"/>
    <property type="project" value="UniProtKB-ARBA"/>
</dbReference>
<feature type="domain" description="Rab-GAP TBC" evidence="3">
    <location>
        <begin position="570"/>
        <end position="761"/>
    </location>
</feature>
<dbReference type="GO" id="GO:0031267">
    <property type="term" value="F:small GTPase binding"/>
    <property type="evidence" value="ECO:0007669"/>
    <property type="project" value="TreeGrafter"/>
</dbReference>
<dbReference type="Pfam" id="PF12796">
    <property type="entry name" value="Ank_2"/>
    <property type="match status" value="2"/>
</dbReference>
<dbReference type="OrthoDB" id="19040at2759"/>
<dbReference type="PROSITE" id="PS50297">
    <property type="entry name" value="ANK_REP_REGION"/>
    <property type="match status" value="4"/>
</dbReference>
<feature type="compositionally biased region" description="Polar residues" evidence="2">
    <location>
        <begin position="60"/>
        <end position="69"/>
    </location>
</feature>
<dbReference type="Proteomes" id="UP000076078">
    <property type="component" value="Unassembled WGS sequence"/>
</dbReference>
<dbReference type="Pfam" id="PF00023">
    <property type="entry name" value="Ank"/>
    <property type="match status" value="2"/>
</dbReference>
<dbReference type="FunCoup" id="A0A151Z9N4">
    <property type="interactions" value="10"/>
</dbReference>
<feature type="repeat" description="ANK" evidence="1">
    <location>
        <begin position="432"/>
        <end position="464"/>
    </location>
</feature>
<protein>
    <submittedName>
        <fullName evidence="4">Ankyrin repeat-containing protein</fullName>
    </submittedName>
</protein>
<evidence type="ECO:0000259" key="3">
    <source>
        <dbReference type="PROSITE" id="PS50086"/>
    </source>
</evidence>
<feature type="compositionally biased region" description="Low complexity" evidence="2">
    <location>
        <begin position="36"/>
        <end position="59"/>
    </location>
</feature>
<keyword evidence="5" id="KW-1185">Reference proteome</keyword>
<feature type="repeat" description="ANK" evidence="1">
    <location>
        <begin position="257"/>
        <end position="281"/>
    </location>
</feature>
<dbReference type="Gene3D" id="1.10.8.270">
    <property type="entry name" value="putative rabgap domain of human tbc1 domain family member 14 like domains"/>
    <property type="match status" value="1"/>
</dbReference>
<dbReference type="PRINTS" id="PR01415">
    <property type="entry name" value="ANKYRIN"/>
</dbReference>
<evidence type="ECO:0000313" key="4">
    <source>
        <dbReference type="EMBL" id="KYQ90656.1"/>
    </source>
</evidence>